<name>A0A377GH45_9GAMM</name>
<gene>
    <name evidence="3" type="ORF">NCTC11401_00884</name>
    <name evidence="2" type="ORF">SAMN05421777_11496</name>
</gene>
<dbReference type="Proteomes" id="UP000186808">
    <property type="component" value="Unassembled WGS sequence"/>
</dbReference>
<organism evidence="3 5">
    <name type="scientific">Fluoribacter gormanii</name>
    <dbReference type="NCBI Taxonomy" id="464"/>
    <lineage>
        <taxon>Bacteria</taxon>
        <taxon>Pseudomonadati</taxon>
        <taxon>Pseudomonadota</taxon>
        <taxon>Gammaproteobacteria</taxon>
        <taxon>Legionellales</taxon>
        <taxon>Legionellaceae</taxon>
        <taxon>Fluoribacter</taxon>
    </lineage>
</organism>
<evidence type="ECO:0000313" key="5">
    <source>
        <dbReference type="Proteomes" id="UP000254374"/>
    </source>
</evidence>
<dbReference type="AlphaFoldDB" id="A0A377GH45"/>
<protein>
    <submittedName>
        <fullName evidence="3">Uncharacterized protein</fullName>
    </submittedName>
</protein>
<reference evidence="3 5" key="2">
    <citation type="submission" date="2018-06" db="EMBL/GenBank/DDBJ databases">
        <authorList>
            <consortium name="Pathogen Informatics"/>
            <person name="Doyle S."/>
        </authorList>
    </citation>
    <scope>NUCLEOTIDE SEQUENCE [LARGE SCALE GENOMIC DNA]</scope>
    <source>
        <strain evidence="3 5">NCTC11401</strain>
    </source>
</reference>
<feature type="transmembrane region" description="Helical" evidence="1">
    <location>
        <begin position="89"/>
        <end position="109"/>
    </location>
</feature>
<dbReference type="EMBL" id="FTNL01000014">
    <property type="protein sequence ID" value="SIR53260.1"/>
    <property type="molecule type" value="Genomic_DNA"/>
</dbReference>
<evidence type="ECO:0000313" key="3">
    <source>
        <dbReference type="EMBL" id="STO24078.1"/>
    </source>
</evidence>
<keyword evidence="4" id="KW-1185">Reference proteome</keyword>
<dbReference type="EMBL" id="UGGV01000001">
    <property type="protein sequence ID" value="STO24078.1"/>
    <property type="molecule type" value="Genomic_DNA"/>
</dbReference>
<dbReference type="RefSeq" id="WP_058468453.1">
    <property type="nucleotide sequence ID" value="NZ_CAAAIV010000034.1"/>
</dbReference>
<proteinExistence type="predicted"/>
<evidence type="ECO:0000256" key="1">
    <source>
        <dbReference type="SAM" id="Phobius"/>
    </source>
</evidence>
<feature type="transmembrane region" description="Helical" evidence="1">
    <location>
        <begin position="121"/>
        <end position="144"/>
    </location>
</feature>
<keyword evidence="1" id="KW-0812">Transmembrane</keyword>
<keyword evidence="1" id="KW-0472">Membrane</keyword>
<dbReference type="OrthoDB" id="5650612at2"/>
<dbReference type="Proteomes" id="UP000254374">
    <property type="component" value="Unassembled WGS sequence"/>
</dbReference>
<evidence type="ECO:0000313" key="4">
    <source>
        <dbReference type="Proteomes" id="UP000186808"/>
    </source>
</evidence>
<sequence length="181" mass="19928">MPRTSQPEQIPKLATLAAKKIEKTNPHLFFTLYNNKILPLELENQHINPLVQDLVIKHEKIYLANIKERKKLIDERSSAIEGDCCYRKAITLAMIALGSGVHLGVYFILRASAVPHSTTLTFLATIPATVIALGCFSPCASVCLSKIIARGTVPDVPSEVVDLTEVVDDIESQKNKSHLTV</sequence>
<reference evidence="2 4" key="1">
    <citation type="submission" date="2017-01" db="EMBL/GenBank/DDBJ databases">
        <authorList>
            <person name="Varghese N."/>
            <person name="Submissions S."/>
        </authorList>
    </citation>
    <scope>NUCLEOTIDE SEQUENCE [LARGE SCALE GENOMIC DNA]</scope>
    <source>
        <strain evidence="2 4">ATCC 33342</strain>
    </source>
</reference>
<accession>A0A377GH45</accession>
<keyword evidence="1" id="KW-1133">Transmembrane helix</keyword>
<evidence type="ECO:0000313" key="2">
    <source>
        <dbReference type="EMBL" id="SIR53260.1"/>
    </source>
</evidence>